<dbReference type="InterPro" id="IPR036388">
    <property type="entry name" value="WH-like_DNA-bd_sf"/>
</dbReference>
<dbReference type="Proteomes" id="UP001499974">
    <property type="component" value="Unassembled WGS sequence"/>
</dbReference>
<proteinExistence type="predicted"/>
<dbReference type="InterPro" id="IPR039422">
    <property type="entry name" value="MarR/SlyA-like"/>
</dbReference>
<evidence type="ECO:0000259" key="2">
    <source>
        <dbReference type="PROSITE" id="PS50995"/>
    </source>
</evidence>
<dbReference type="PROSITE" id="PS50995">
    <property type="entry name" value="HTH_MARR_2"/>
    <property type="match status" value="1"/>
</dbReference>
<organism evidence="3 4">
    <name type="scientific">Nocardioides conyzicola</name>
    <dbReference type="NCBI Taxonomy" id="1651781"/>
    <lineage>
        <taxon>Bacteria</taxon>
        <taxon>Bacillati</taxon>
        <taxon>Actinomycetota</taxon>
        <taxon>Actinomycetes</taxon>
        <taxon>Propionibacteriales</taxon>
        <taxon>Nocardioidaceae</taxon>
        <taxon>Nocardioides</taxon>
    </lineage>
</organism>
<dbReference type="SMART" id="SM00347">
    <property type="entry name" value="HTH_MARR"/>
    <property type="match status" value="1"/>
</dbReference>
<feature type="domain" description="HTH marR-type" evidence="2">
    <location>
        <begin position="16"/>
        <end position="153"/>
    </location>
</feature>
<keyword evidence="4" id="KW-1185">Reference proteome</keyword>
<dbReference type="InterPro" id="IPR000835">
    <property type="entry name" value="HTH_MarR-typ"/>
</dbReference>
<evidence type="ECO:0000313" key="3">
    <source>
        <dbReference type="EMBL" id="GAA4712299.1"/>
    </source>
</evidence>
<gene>
    <name evidence="3" type="ORF">GCM10023349_34160</name>
</gene>
<dbReference type="InterPro" id="IPR036390">
    <property type="entry name" value="WH_DNA-bd_sf"/>
</dbReference>
<name>A0ABP8XST7_9ACTN</name>
<protein>
    <submittedName>
        <fullName evidence="3">MarR family transcriptional regulator</fullName>
    </submittedName>
</protein>
<feature type="region of interest" description="Disordered" evidence="1">
    <location>
        <begin position="155"/>
        <end position="175"/>
    </location>
</feature>
<dbReference type="PRINTS" id="PR00598">
    <property type="entry name" value="HTHMARR"/>
</dbReference>
<reference evidence="4" key="1">
    <citation type="journal article" date="2019" name="Int. J. Syst. Evol. Microbiol.">
        <title>The Global Catalogue of Microorganisms (GCM) 10K type strain sequencing project: providing services to taxonomists for standard genome sequencing and annotation.</title>
        <authorList>
            <consortium name="The Broad Institute Genomics Platform"/>
            <consortium name="The Broad Institute Genome Sequencing Center for Infectious Disease"/>
            <person name="Wu L."/>
            <person name="Ma J."/>
        </authorList>
    </citation>
    <scope>NUCLEOTIDE SEQUENCE [LARGE SCALE GENOMIC DNA]</scope>
    <source>
        <strain evidence="4">JCM 18531</strain>
    </source>
</reference>
<sequence>MTFAEPYDDLPLDESQLRAYFGLMDVAGLLRHHVEQQLREAADLTYVQFKVLARLGLDSPTGSLRMTELADEVVYSRSGLTYQAGQMEKAGWVERSPSPDDDRGVTLTITAAGRTRLTEALPGHVEVLRDLLFATLSDDDVTALTALLEPVLERMRARPPRSTTSRRRRAATPDA</sequence>
<accession>A0ABP8XST7</accession>
<dbReference type="SUPFAM" id="SSF46785">
    <property type="entry name" value="Winged helix' DNA-binding domain"/>
    <property type="match status" value="1"/>
</dbReference>
<dbReference type="PANTHER" id="PTHR33164:SF99">
    <property type="entry name" value="MARR FAMILY REGULATORY PROTEIN"/>
    <property type="match status" value="1"/>
</dbReference>
<evidence type="ECO:0000256" key="1">
    <source>
        <dbReference type="SAM" id="MobiDB-lite"/>
    </source>
</evidence>
<evidence type="ECO:0000313" key="4">
    <source>
        <dbReference type="Proteomes" id="UP001499974"/>
    </source>
</evidence>
<dbReference type="EMBL" id="BAABKM010000002">
    <property type="protein sequence ID" value="GAA4712299.1"/>
    <property type="molecule type" value="Genomic_DNA"/>
</dbReference>
<dbReference type="RefSeq" id="WP_345522611.1">
    <property type="nucleotide sequence ID" value="NZ_BAABKM010000002.1"/>
</dbReference>
<comment type="caution">
    <text evidence="3">The sequence shown here is derived from an EMBL/GenBank/DDBJ whole genome shotgun (WGS) entry which is preliminary data.</text>
</comment>
<dbReference type="Pfam" id="PF01047">
    <property type="entry name" value="MarR"/>
    <property type="match status" value="1"/>
</dbReference>
<feature type="compositionally biased region" description="Basic residues" evidence="1">
    <location>
        <begin position="164"/>
        <end position="175"/>
    </location>
</feature>
<dbReference type="Gene3D" id="1.10.10.10">
    <property type="entry name" value="Winged helix-like DNA-binding domain superfamily/Winged helix DNA-binding domain"/>
    <property type="match status" value="1"/>
</dbReference>
<dbReference type="PANTHER" id="PTHR33164">
    <property type="entry name" value="TRANSCRIPTIONAL REGULATOR, MARR FAMILY"/>
    <property type="match status" value="1"/>
</dbReference>